<sequence>MRYIKNKEDQAAADSPSEIIKGEISASLHDNKKKINLLFAACSDIVLREFSFGSPETRGLMVYFDGLVNKDEIEQNILRPLLLGMDMLESKDDLKDQDIFQEVKNKIISPAEIKAVKTWDELCHHVGSGDSALLIDGYQEAMVAGTRSWQTRSIASPENEVIIYGPKEGFNETLRFNTAQIRRRIKSSNFKIESFVLGRITKTDVVMCYIKNIAPDPLIEEIKKRINEIDIDGVLDTNYIKEFIVDDNKTIFSQTLHTERPDRVCGQLLEGRICIMVDGSPMALIVPTSFSEFISSPDDYYTYYIPASLIRLLRFTAFWMSLLMPSLYVALISYHHEMIPTALLLTIAASREGVPFPSFVEAFILEAMFEMLREAGIRLPRAVGPAVSIVGALIIGDAAVRAGLVSTPMVVVVAATGIASFVSPSYNASLIVRILRFGFLAASAVLGFMGIMIVLVIVLLKMVSLSSFGLPYLAPLAPLDLSQVSDILVRRPWFVNTRRPYLEGMKNQVRQGSGKDEGT</sequence>
<accession>A0A0W8E7J1</accession>
<dbReference type="EMBL" id="LNQE01001844">
    <property type="protein sequence ID" value="KUG04597.1"/>
    <property type="molecule type" value="Genomic_DNA"/>
</dbReference>
<dbReference type="InterPro" id="IPR004995">
    <property type="entry name" value="Spore_Ger"/>
</dbReference>
<dbReference type="InterPro" id="IPR050768">
    <property type="entry name" value="UPF0353/GerABKA_families"/>
</dbReference>
<feature type="transmembrane region" description="Helical" evidence="2">
    <location>
        <begin position="354"/>
        <end position="372"/>
    </location>
</feature>
<feature type="transmembrane region" description="Helical" evidence="2">
    <location>
        <begin position="434"/>
        <end position="460"/>
    </location>
</feature>
<dbReference type="PANTHER" id="PTHR22550:SF5">
    <property type="entry name" value="LEUCINE ZIPPER PROTEIN 4"/>
    <property type="match status" value="1"/>
</dbReference>
<dbReference type="GO" id="GO:0009847">
    <property type="term" value="P:spore germination"/>
    <property type="evidence" value="ECO:0007669"/>
    <property type="project" value="InterPro"/>
</dbReference>
<reference evidence="3" key="1">
    <citation type="journal article" date="2015" name="Proc. Natl. Acad. Sci. U.S.A.">
        <title>Networks of energetic and metabolic interactions define dynamics in microbial communities.</title>
        <authorList>
            <person name="Embree M."/>
            <person name="Liu J.K."/>
            <person name="Al-Bassam M.M."/>
            <person name="Zengler K."/>
        </authorList>
    </citation>
    <scope>NUCLEOTIDE SEQUENCE</scope>
</reference>
<evidence type="ECO:0000256" key="1">
    <source>
        <dbReference type="ARBA" id="ARBA00023136"/>
    </source>
</evidence>
<protein>
    <submittedName>
        <fullName evidence="3">Spore germination protein gerka</fullName>
    </submittedName>
</protein>
<proteinExistence type="predicted"/>
<comment type="caution">
    <text evidence="3">The sequence shown here is derived from an EMBL/GenBank/DDBJ whole genome shotgun (WGS) entry which is preliminary data.</text>
</comment>
<keyword evidence="2" id="KW-1133">Transmembrane helix</keyword>
<feature type="transmembrane region" description="Helical" evidence="2">
    <location>
        <begin position="402"/>
        <end position="422"/>
    </location>
</feature>
<feature type="transmembrane region" description="Helical" evidence="2">
    <location>
        <begin position="312"/>
        <end position="334"/>
    </location>
</feature>
<dbReference type="AlphaFoldDB" id="A0A0W8E7J1"/>
<feature type="transmembrane region" description="Helical" evidence="2">
    <location>
        <begin position="379"/>
        <end position="396"/>
    </location>
</feature>
<evidence type="ECO:0000313" key="3">
    <source>
        <dbReference type="EMBL" id="KUG04597.1"/>
    </source>
</evidence>
<evidence type="ECO:0000256" key="2">
    <source>
        <dbReference type="SAM" id="Phobius"/>
    </source>
</evidence>
<dbReference type="PIRSF" id="PIRSF005690">
    <property type="entry name" value="GerBA"/>
    <property type="match status" value="1"/>
</dbReference>
<dbReference type="Pfam" id="PF03323">
    <property type="entry name" value="GerA"/>
    <property type="match status" value="1"/>
</dbReference>
<organism evidence="3">
    <name type="scientific">hydrocarbon metagenome</name>
    <dbReference type="NCBI Taxonomy" id="938273"/>
    <lineage>
        <taxon>unclassified sequences</taxon>
        <taxon>metagenomes</taxon>
        <taxon>ecological metagenomes</taxon>
    </lineage>
</organism>
<keyword evidence="1 2" id="KW-0472">Membrane</keyword>
<gene>
    <name evidence="3" type="ORF">ASZ90_017958</name>
</gene>
<dbReference type="PANTHER" id="PTHR22550">
    <property type="entry name" value="SPORE GERMINATION PROTEIN"/>
    <property type="match status" value="1"/>
</dbReference>
<name>A0A0W8E7J1_9ZZZZ</name>
<keyword evidence="2" id="KW-0812">Transmembrane</keyword>
<dbReference type="GO" id="GO:0016020">
    <property type="term" value="C:membrane"/>
    <property type="evidence" value="ECO:0007669"/>
    <property type="project" value="InterPro"/>
</dbReference>